<dbReference type="SUPFAM" id="SSF55447">
    <property type="entry name" value="CO dehydrogenase flavoprotein C-terminal domain-like"/>
    <property type="match status" value="1"/>
</dbReference>
<dbReference type="InterPro" id="IPR016166">
    <property type="entry name" value="FAD-bd_PCMH"/>
</dbReference>
<gene>
    <name evidence="5" type="ORF">HF526_14015</name>
</gene>
<dbReference type="InterPro" id="IPR016167">
    <property type="entry name" value="FAD-bd_PCMH_sub1"/>
</dbReference>
<keyword evidence="1" id="KW-0285">Flavoprotein</keyword>
<organism evidence="5 6">
    <name type="scientific">Pseudonocardia acidicola</name>
    <dbReference type="NCBI Taxonomy" id="2724939"/>
    <lineage>
        <taxon>Bacteria</taxon>
        <taxon>Bacillati</taxon>
        <taxon>Actinomycetota</taxon>
        <taxon>Actinomycetes</taxon>
        <taxon>Pseudonocardiales</taxon>
        <taxon>Pseudonocardiaceae</taxon>
        <taxon>Pseudonocardia</taxon>
    </lineage>
</organism>
<dbReference type="Gene3D" id="3.30.43.10">
    <property type="entry name" value="Uridine Diphospho-n-acetylenolpyruvylglucosamine Reductase, domain 2"/>
    <property type="match status" value="1"/>
</dbReference>
<evidence type="ECO:0000256" key="1">
    <source>
        <dbReference type="ARBA" id="ARBA00022630"/>
    </source>
</evidence>
<dbReference type="Pfam" id="PF00941">
    <property type="entry name" value="FAD_binding_5"/>
    <property type="match status" value="1"/>
</dbReference>
<keyword evidence="6" id="KW-1185">Reference proteome</keyword>
<evidence type="ECO:0000256" key="2">
    <source>
        <dbReference type="ARBA" id="ARBA00022827"/>
    </source>
</evidence>
<reference evidence="5 6" key="1">
    <citation type="submission" date="2020-04" db="EMBL/GenBank/DDBJ databases">
        <authorList>
            <person name="Klaysubun C."/>
            <person name="Duangmal K."/>
            <person name="Lipun K."/>
        </authorList>
    </citation>
    <scope>NUCLEOTIDE SEQUENCE [LARGE SCALE GENOMIC DNA]</scope>
    <source>
        <strain evidence="5 6">K10HN5</strain>
    </source>
</reference>
<dbReference type="SMART" id="SM01092">
    <property type="entry name" value="CO_deh_flav_C"/>
    <property type="match status" value="1"/>
</dbReference>
<dbReference type="InterPro" id="IPR005107">
    <property type="entry name" value="CO_DH_flav_C"/>
</dbReference>
<evidence type="ECO:0000256" key="3">
    <source>
        <dbReference type="ARBA" id="ARBA00023002"/>
    </source>
</evidence>
<dbReference type="EMBL" id="JAAXLA010000022">
    <property type="protein sequence ID" value="NMH98416.1"/>
    <property type="molecule type" value="Genomic_DNA"/>
</dbReference>
<protein>
    <submittedName>
        <fullName evidence="5">Xanthine dehydrogenase family protein subunit M</fullName>
    </submittedName>
</protein>
<proteinExistence type="predicted"/>
<dbReference type="Proteomes" id="UP000820669">
    <property type="component" value="Unassembled WGS sequence"/>
</dbReference>
<dbReference type="InterPro" id="IPR051312">
    <property type="entry name" value="Diverse_Substr_Oxidored"/>
</dbReference>
<dbReference type="PROSITE" id="PS51387">
    <property type="entry name" value="FAD_PCMH"/>
    <property type="match status" value="1"/>
</dbReference>
<dbReference type="InterPro" id="IPR036683">
    <property type="entry name" value="CO_DH_flav_C_dom_sf"/>
</dbReference>
<dbReference type="RefSeq" id="WP_169381862.1">
    <property type="nucleotide sequence ID" value="NZ_JAAXLA010000022.1"/>
</dbReference>
<dbReference type="PANTHER" id="PTHR42659:SF2">
    <property type="entry name" value="XANTHINE DEHYDROGENASE SUBUNIT C-RELATED"/>
    <property type="match status" value="1"/>
</dbReference>
<dbReference type="InterPro" id="IPR036318">
    <property type="entry name" value="FAD-bd_PCMH-like_sf"/>
</dbReference>
<evidence type="ECO:0000259" key="4">
    <source>
        <dbReference type="PROSITE" id="PS51387"/>
    </source>
</evidence>
<name>A0ABX1SDI8_9PSEU</name>
<keyword evidence="3" id="KW-0560">Oxidoreductase</keyword>
<accession>A0ABX1SDI8</accession>
<evidence type="ECO:0000313" key="5">
    <source>
        <dbReference type="EMBL" id="NMH98416.1"/>
    </source>
</evidence>
<dbReference type="Gene3D" id="3.30.390.50">
    <property type="entry name" value="CO dehydrogenase flavoprotein, C-terminal domain"/>
    <property type="match status" value="1"/>
</dbReference>
<comment type="caution">
    <text evidence="5">The sequence shown here is derived from an EMBL/GenBank/DDBJ whole genome shotgun (WGS) entry which is preliminary data.</text>
</comment>
<dbReference type="Gene3D" id="3.30.465.10">
    <property type="match status" value="1"/>
</dbReference>
<keyword evidence="2" id="KW-0274">FAD</keyword>
<feature type="domain" description="FAD-binding PCMH-type" evidence="4">
    <location>
        <begin position="1"/>
        <end position="170"/>
    </location>
</feature>
<dbReference type="PANTHER" id="PTHR42659">
    <property type="entry name" value="XANTHINE DEHYDROGENASE SUBUNIT C-RELATED"/>
    <property type="match status" value="1"/>
</dbReference>
<evidence type="ECO:0000313" key="6">
    <source>
        <dbReference type="Proteomes" id="UP000820669"/>
    </source>
</evidence>
<dbReference type="SUPFAM" id="SSF56176">
    <property type="entry name" value="FAD-binding/transporter-associated domain-like"/>
    <property type="match status" value="1"/>
</dbReference>
<dbReference type="Pfam" id="PF03450">
    <property type="entry name" value="CO_deh_flav_C"/>
    <property type="match status" value="1"/>
</dbReference>
<dbReference type="InterPro" id="IPR016169">
    <property type="entry name" value="FAD-bd_PCMH_sub2"/>
</dbReference>
<sequence>MELRTTDSLDEALTVLGGRGDECQVLAGGTDVMIQLARGEITPSVLLHVEKIAELRGIDANGATRLGSLVTHRDLAKGVLGARFRSIAESASTVGGLQTQVVGTIGGNVCNASPAADTLPALLVHDARVTLRSNAGSRTVPVQEFVVGRRTTTRAPDELLTEIILADPGEAGGDVYLKVGRRSAMEVAIVGLAMRLAFEPDGTVRDARIALASVGPRSLRSADAEAALVGSRLEPAALEAAAYAVLLDITPVDDLRGTADYRRRVIPGLLQRAAGICAQRAGQSAPDGEG</sequence>
<dbReference type="InterPro" id="IPR002346">
    <property type="entry name" value="Mopterin_DH_FAD-bd"/>
</dbReference>